<dbReference type="InterPro" id="IPR001478">
    <property type="entry name" value="PDZ"/>
</dbReference>
<dbReference type="InterPro" id="IPR036034">
    <property type="entry name" value="PDZ_sf"/>
</dbReference>
<dbReference type="AlphaFoldDB" id="N6TN52"/>
<dbReference type="GO" id="GO:0098887">
    <property type="term" value="P:neurotransmitter receptor transport, endosome to postsynaptic membrane"/>
    <property type="evidence" value="ECO:0007669"/>
    <property type="project" value="TreeGrafter"/>
</dbReference>
<dbReference type="Gene3D" id="2.30.42.10">
    <property type="match status" value="2"/>
</dbReference>
<dbReference type="PROSITE" id="PS50106">
    <property type="entry name" value="PDZ"/>
    <property type="match status" value="1"/>
</dbReference>
<dbReference type="PANTHER" id="PTHR46227">
    <property type="entry name" value="GLUTAMATE RECEPTOR-INTERACTING PROTEIN GRIP"/>
    <property type="match status" value="1"/>
</dbReference>
<evidence type="ECO:0000256" key="2">
    <source>
        <dbReference type="ARBA" id="ARBA00022490"/>
    </source>
</evidence>
<dbReference type="GO" id="GO:0005737">
    <property type="term" value="C:cytoplasm"/>
    <property type="evidence" value="ECO:0007669"/>
    <property type="project" value="UniProtKB-SubCell"/>
</dbReference>
<dbReference type="SMART" id="SM00228">
    <property type="entry name" value="PDZ"/>
    <property type="match status" value="1"/>
</dbReference>
<protein>
    <submittedName>
        <fullName evidence="4">Uncharacterized protein</fullName>
    </submittedName>
</protein>
<evidence type="ECO:0000313" key="4">
    <source>
        <dbReference type="EMBL" id="ENN81929.1"/>
    </source>
</evidence>
<feature type="non-terminal residue" evidence="4">
    <location>
        <position position="1"/>
    </location>
</feature>
<keyword evidence="3" id="KW-0677">Repeat</keyword>
<evidence type="ECO:0000256" key="1">
    <source>
        <dbReference type="ARBA" id="ARBA00004496"/>
    </source>
</evidence>
<dbReference type="OrthoDB" id="75502at2759"/>
<dbReference type="InterPro" id="IPR043545">
    <property type="entry name" value="GRIP1/2"/>
</dbReference>
<organism evidence="4">
    <name type="scientific">Dendroctonus ponderosae</name>
    <name type="common">Mountain pine beetle</name>
    <dbReference type="NCBI Taxonomy" id="77166"/>
    <lineage>
        <taxon>Eukaryota</taxon>
        <taxon>Metazoa</taxon>
        <taxon>Ecdysozoa</taxon>
        <taxon>Arthropoda</taxon>
        <taxon>Hexapoda</taxon>
        <taxon>Insecta</taxon>
        <taxon>Pterygota</taxon>
        <taxon>Neoptera</taxon>
        <taxon>Endopterygota</taxon>
        <taxon>Coleoptera</taxon>
        <taxon>Polyphaga</taxon>
        <taxon>Cucujiformia</taxon>
        <taxon>Curculionidae</taxon>
        <taxon>Scolytinae</taxon>
        <taxon>Dendroctonus</taxon>
    </lineage>
</organism>
<dbReference type="HOGENOM" id="CLU_1290142_0_0_1"/>
<comment type="subcellular location">
    <subcellularLocation>
        <location evidence="1">Cytoplasm</location>
    </subcellularLocation>
</comment>
<proteinExistence type="predicted"/>
<keyword evidence="2" id="KW-0963">Cytoplasm</keyword>
<evidence type="ECO:0000256" key="3">
    <source>
        <dbReference type="ARBA" id="ARBA00022737"/>
    </source>
</evidence>
<reference evidence="4" key="1">
    <citation type="journal article" date="2013" name="Genome Biol.">
        <title>Draft genome of the mountain pine beetle, Dendroctonus ponderosae Hopkins, a major forest pest.</title>
        <authorList>
            <person name="Keeling C.I."/>
            <person name="Yuen M.M."/>
            <person name="Liao N.Y."/>
            <person name="Docking T.R."/>
            <person name="Chan S.K."/>
            <person name="Taylor G.A."/>
            <person name="Palmquist D.L."/>
            <person name="Jackman S.D."/>
            <person name="Nguyen A."/>
            <person name="Li M."/>
            <person name="Henderson H."/>
            <person name="Janes J.K."/>
            <person name="Zhao Y."/>
            <person name="Pandoh P."/>
            <person name="Moore R."/>
            <person name="Sperling F.A."/>
            <person name="Huber D.P."/>
            <person name="Birol I."/>
            <person name="Jones S.J."/>
            <person name="Bohlmann J."/>
        </authorList>
    </citation>
    <scope>NUCLEOTIDE SEQUENCE</scope>
</reference>
<sequence>MRIVGVAKLKNFQLPWLVSGLIRVGDRLLKIDRYSLVNKTLMEAQQILRDTGGCSPHGLSLSTVTIEYDVSVMESVKYANGPLLVEIDRQAEEEFGLILSNCNPLLESEASQNDIMAAGYYVERVLAASTADRCGALSIGDQILAIDNISLESWSGSSTDAERLLRRATKLQVLPFSAMHRAQSRSQYAMSARRRKSNTRKICRSNIGLKSYRP</sequence>
<name>N6TN52_DENPD</name>
<dbReference type="EMBL" id="KB739998">
    <property type="protein sequence ID" value="ENN81929.1"/>
    <property type="molecule type" value="Genomic_DNA"/>
</dbReference>
<gene>
    <name evidence="4" type="ORF">YQE_01640</name>
</gene>
<dbReference type="SUPFAM" id="SSF50156">
    <property type="entry name" value="PDZ domain-like"/>
    <property type="match status" value="2"/>
</dbReference>
<dbReference type="Pfam" id="PF00595">
    <property type="entry name" value="PDZ"/>
    <property type="match status" value="1"/>
</dbReference>
<dbReference type="PANTHER" id="PTHR46227:SF2">
    <property type="entry name" value="FI03335P"/>
    <property type="match status" value="1"/>
</dbReference>
<accession>N6TN52</accession>